<proteinExistence type="predicted"/>
<dbReference type="RefSeq" id="WP_120678346.1">
    <property type="nucleotide sequence ID" value="NZ_RBAL01000005.1"/>
</dbReference>
<dbReference type="OrthoDB" id="9947537at2"/>
<dbReference type="AlphaFoldDB" id="A0A3A9Z3S6"/>
<feature type="compositionally biased region" description="Pro residues" evidence="1">
    <location>
        <begin position="81"/>
        <end position="116"/>
    </location>
</feature>
<name>A0A3A9Z3S6_9ACTN</name>
<keyword evidence="2" id="KW-0812">Transmembrane</keyword>
<comment type="caution">
    <text evidence="3">The sequence shown here is derived from an EMBL/GenBank/DDBJ whole genome shotgun (WGS) entry which is preliminary data.</text>
</comment>
<gene>
    <name evidence="3" type="ORF">D7294_11310</name>
</gene>
<feature type="compositionally biased region" description="Acidic residues" evidence="1">
    <location>
        <begin position="506"/>
        <end position="515"/>
    </location>
</feature>
<evidence type="ECO:0000256" key="1">
    <source>
        <dbReference type="SAM" id="MobiDB-lite"/>
    </source>
</evidence>
<keyword evidence="2" id="KW-1133">Transmembrane helix</keyword>
<protein>
    <submittedName>
        <fullName evidence="3">Uncharacterized protein</fullName>
    </submittedName>
</protein>
<dbReference type="Proteomes" id="UP000272474">
    <property type="component" value="Unassembled WGS sequence"/>
</dbReference>
<evidence type="ECO:0000313" key="3">
    <source>
        <dbReference type="EMBL" id="RKN43081.1"/>
    </source>
</evidence>
<accession>A0A3A9Z3S6</accession>
<sequence>MDASDLARRLLGPALTANGTPRAFPLPKEALGRDPALRAAWASWQECPGRPESVTAFRVALEEALSRDEELRRLALAATAPPTPPSRPPAPPPRPPLPPPSASLPPPSAPTPPGPPSWRRASRPDRPGRPGRASRARRAAVLAAAGALLAAAATALAMTGGSPAGGGDRTLHHTFDIAGTTDSDAVHADMSLTIGPADPHPACGTPGADSAVYPVTVSLHNLDAQGWTDADDRATWPGLQLALAGTDRDTLPSADDSDPFAVADRGCRAFGDVSAELTDLPAYGSAALHLEVRAPRSVPARQMEIIALLQADGSVEPTTDDIGVWEVRLDGTETRRYSTPGPDGTASRETNGPAARTACVSLGVAADGTATAEVSGLQDGTVSMVVDNEGGDNDTPVLTTHVAPGPGHQVEAVAYAEGHLAGSVLLHTGDTAREAYLCMEGDGTEIRRAYGGYAIDGIPQPIGIAIDETPREEQAPDGEGAVTAFPVEGAGTAYGGSAELLKSDEDGNDDVDGELFFDSPMSG</sequence>
<keyword evidence="4" id="KW-1185">Reference proteome</keyword>
<feature type="transmembrane region" description="Helical" evidence="2">
    <location>
        <begin position="139"/>
        <end position="158"/>
    </location>
</feature>
<keyword evidence="2" id="KW-0472">Membrane</keyword>
<dbReference type="EMBL" id="RBAL01000005">
    <property type="protein sequence ID" value="RKN43081.1"/>
    <property type="molecule type" value="Genomic_DNA"/>
</dbReference>
<evidence type="ECO:0000313" key="4">
    <source>
        <dbReference type="Proteomes" id="UP000272474"/>
    </source>
</evidence>
<organism evidence="3 4">
    <name type="scientific">Streptomyces hoynatensis</name>
    <dbReference type="NCBI Taxonomy" id="1141874"/>
    <lineage>
        <taxon>Bacteria</taxon>
        <taxon>Bacillati</taxon>
        <taxon>Actinomycetota</taxon>
        <taxon>Actinomycetes</taxon>
        <taxon>Kitasatosporales</taxon>
        <taxon>Streptomycetaceae</taxon>
        <taxon>Streptomyces</taxon>
    </lineage>
</organism>
<reference evidence="3 4" key="1">
    <citation type="journal article" date="2014" name="Int. J. Syst. Evol. Microbiol.">
        <title>Streptomyces hoynatensis sp. nov., isolated from deep marine sediment.</title>
        <authorList>
            <person name="Veyisoglu A."/>
            <person name="Sahin N."/>
        </authorList>
    </citation>
    <scope>NUCLEOTIDE SEQUENCE [LARGE SCALE GENOMIC DNA]</scope>
    <source>
        <strain evidence="3 4">KCTC 29097</strain>
    </source>
</reference>
<feature type="region of interest" description="Disordered" evidence="1">
    <location>
        <begin position="502"/>
        <end position="523"/>
    </location>
</feature>
<evidence type="ECO:0000256" key="2">
    <source>
        <dbReference type="SAM" id="Phobius"/>
    </source>
</evidence>
<feature type="region of interest" description="Disordered" evidence="1">
    <location>
        <begin position="74"/>
        <end position="137"/>
    </location>
</feature>